<keyword evidence="9" id="KW-1185">Reference proteome</keyword>
<keyword evidence="5" id="KW-0378">Hydrolase</keyword>
<comment type="cofactor">
    <cofactor evidence="5">
        <name>a divalent metal cation</name>
        <dbReference type="ChEBI" id="CHEBI:60240"/>
    </cofactor>
    <text evidence="5">Binds 2 divalent metal cations per subunit. Site 1 may preferentially bind zinc ions, while site 2 has a preference for magnesium and/or manganese ions.</text>
</comment>
<dbReference type="InterPro" id="IPR011006">
    <property type="entry name" value="CheY-like_superfamily"/>
</dbReference>
<dbReference type="GO" id="GO:0046872">
    <property type="term" value="F:metal ion binding"/>
    <property type="evidence" value="ECO:0007669"/>
    <property type="project" value="UniProtKB-KW"/>
</dbReference>
<dbReference type="GO" id="GO:0030544">
    <property type="term" value="F:Hsp70 protein binding"/>
    <property type="evidence" value="ECO:0007669"/>
    <property type="project" value="TreeGrafter"/>
</dbReference>
<dbReference type="InterPro" id="IPR029058">
    <property type="entry name" value="AB_hydrolase_fold"/>
</dbReference>
<dbReference type="InterPro" id="IPR019734">
    <property type="entry name" value="TPR_rpt"/>
</dbReference>
<feature type="repeat" description="TPR" evidence="4">
    <location>
        <begin position="100"/>
        <end position="133"/>
    </location>
</feature>
<accession>A0A261XV49</accession>
<keyword evidence="1" id="KW-0677">Repeat</keyword>
<dbReference type="Pfam" id="PF18972">
    <property type="entry name" value="Wheel"/>
    <property type="match status" value="1"/>
</dbReference>
<dbReference type="SUPFAM" id="SSF48452">
    <property type="entry name" value="TPR-like"/>
    <property type="match status" value="1"/>
</dbReference>
<evidence type="ECO:0000313" key="9">
    <source>
        <dbReference type="Proteomes" id="UP000242875"/>
    </source>
</evidence>
<protein>
    <recommendedName>
        <fullName evidence="5">Phosphodiesterase</fullName>
        <ecNumber evidence="5">3.1.4.-</ecNumber>
    </recommendedName>
</protein>
<dbReference type="Gene3D" id="1.10.1300.10">
    <property type="entry name" value="3'5'-cyclic nucleotide phosphodiesterase, catalytic domain"/>
    <property type="match status" value="1"/>
</dbReference>
<evidence type="ECO:0000256" key="3">
    <source>
        <dbReference type="ARBA" id="ARBA00023602"/>
    </source>
</evidence>
<sequence>MAAIGPQPDRPAWALDENDVSKAMDKVPLFMTQLPEDAEENTTLAALQSLAYEGTPEEVAENFKNQGNESFKLGKRGYQNAIQYYTQAIDTNCNDATLMEQCYTNRAAVNLELGNYGKVLSDCSKALGLNPKNVKALYRSAKALNSLDKVDEAIDCCDHGLLADPENTALKTEREKAVKKKEMLEEKRRKAEERERRERERKQDIENAIQLRGIKMTNTTDTDLANEATITYDRDTESLTWPVLFLYPEYKETDFIQAFHEQDTFLDHLETMFEQPPPWDQRRQYTPEGLEVYFENDEGVRPQLVKVGKKLPLGRILSLPKYVVTDSVPKFIILPKAGAFKDEFLAMDPARCTVVLVDGDLPPDNDLSSLTMRMSGMGVGVHADINPDSPVKLCSDLQQAFSQVIPISSPKNALLRLRKRPRMVNRPTIILINLDTTSTPHVTHPPQNKPIINSQNNCDTSMGNGELPGLELLKQVVRDREHGKMHNVVPVVYSCNDSTKFMTRCMNMGAADYLLRPIRKEVIKTLYLNLHRYHPFRNKLYISDRALGYSDEGAQENQLGQTYHHKDRLHEIFVRDAGLRELLSSYYSPHRFSVPVDNFPSMDPTTSAERLEYLASRLSSWDFIPHDLAEDDLLRCVFLIFQQVMRLNGLEMIRNTDDEHLQQFILAIRNSYHETNPFHNFAHAVDVLQAMYYFLCKLRLLQPMDPNQADMFVCPKAATESKAKYGVALQDVLRPRDILALIVSSIGHDVFHPGVNNMFLVNGCTPLAELYNDRSVLESFHAMSLFQLMNQYGFDCFRESKIGNGDYFEFRRLVINTILATDMGIHADYVRKIQDQFGRLQANGHALLEPSISETERFILCGALIKCADISNVSRPFPISSRWTEALVEEFANQGDLEKSMGMPVLPMNDRGKLSMAEGQTMFISSLSLPLFTAVANVLPEMAYTLDFIHENKRTWDSHSFACNMWDMGRLWSRMTKAKALRALVSPFFRTDGAGVVKVQTIVTCVGPVRVLIYPPSTPKTTYPLYLNLHGGGFILGFADIDNFFCRGIADRTGAVVVSVAYAKAPEKPWPTALEEIYEVVRWLSDTSPTGGATQLSLDGRLAMGGFSAGGNLILALMLKLLQDKDMDLSPLLLASIYPLLDLQTDFWTKMTQAPPKARYDPISTRLAQFFIECYCPNPADRIHPTCSPALADPALLARFPRTLLMVGDKDALMVETEAFKTALENAGVAVRYRLFRDAVHAFTHKNPHEYGYNEEAKREAFEMLVREVLDVYEGR</sequence>
<dbReference type="PANTHER" id="PTHR46035:SF1">
    <property type="entry name" value="TETRATRICOPEPTIDE REPEAT PROTEIN 4"/>
    <property type="match status" value="1"/>
</dbReference>
<dbReference type="InterPro" id="IPR002073">
    <property type="entry name" value="PDEase_catalytic_dom"/>
</dbReference>
<dbReference type="PROSITE" id="PS51845">
    <property type="entry name" value="PDEASE_I_2"/>
    <property type="match status" value="1"/>
</dbReference>
<comment type="caution">
    <text evidence="8">The sequence shown here is derived from an EMBL/GenBank/DDBJ whole genome shotgun (WGS) entry which is preliminary data.</text>
</comment>
<dbReference type="InterPro" id="IPR044059">
    <property type="entry name" value="Csn1/TTC4_wheel"/>
</dbReference>
<reference evidence="8 9" key="1">
    <citation type="journal article" date="2017" name="Mycologia">
        <title>Bifiguratus adelaidae, gen. et sp. nov., a new member of Mucoromycotina in endophytic and soil-dwelling habitats.</title>
        <authorList>
            <person name="Torres-Cruz T.J."/>
            <person name="Billingsley Tobias T.L."/>
            <person name="Almatruk M."/>
            <person name="Hesse C."/>
            <person name="Kuske C.R."/>
            <person name="Desiro A."/>
            <person name="Benucci G.M."/>
            <person name="Bonito G."/>
            <person name="Stajich J.E."/>
            <person name="Dunlap C."/>
            <person name="Arnold A.E."/>
            <person name="Porras-Alfaro A."/>
        </authorList>
    </citation>
    <scope>NUCLEOTIDE SEQUENCE [LARGE SCALE GENOMIC DNA]</scope>
    <source>
        <strain evidence="8 9">AZ0501</strain>
    </source>
</reference>
<dbReference type="GO" id="GO:0004114">
    <property type="term" value="F:3',5'-cyclic-nucleotide phosphodiesterase activity"/>
    <property type="evidence" value="ECO:0007669"/>
    <property type="project" value="InterPro"/>
</dbReference>
<gene>
    <name evidence="8" type="ORF">BZG36_04975</name>
</gene>
<dbReference type="SUPFAM" id="SSF109604">
    <property type="entry name" value="HD-domain/PDEase-like"/>
    <property type="match status" value="1"/>
</dbReference>
<comment type="similarity">
    <text evidence="5">Belongs to the cyclic nucleotide phosphodiesterase family.</text>
</comment>
<dbReference type="SUPFAM" id="SSF52172">
    <property type="entry name" value="CheY-like"/>
    <property type="match status" value="1"/>
</dbReference>
<dbReference type="GO" id="GO:0006457">
    <property type="term" value="P:protein folding"/>
    <property type="evidence" value="ECO:0007669"/>
    <property type="project" value="TreeGrafter"/>
</dbReference>
<dbReference type="EMBL" id="MVBO01000175">
    <property type="protein sequence ID" value="OZJ02221.1"/>
    <property type="molecule type" value="Genomic_DNA"/>
</dbReference>
<dbReference type="PROSITE" id="PS50005">
    <property type="entry name" value="TPR"/>
    <property type="match status" value="1"/>
</dbReference>
<comment type="similarity">
    <text evidence="3">Belongs to the TTC4 family.</text>
</comment>
<dbReference type="GO" id="GO:0007165">
    <property type="term" value="P:signal transduction"/>
    <property type="evidence" value="ECO:0007669"/>
    <property type="project" value="InterPro"/>
</dbReference>
<dbReference type="Proteomes" id="UP000242875">
    <property type="component" value="Unassembled WGS sequence"/>
</dbReference>
<dbReference type="EC" id="3.1.4.-" evidence="5"/>
<evidence type="ECO:0000256" key="6">
    <source>
        <dbReference type="SAM" id="MobiDB-lite"/>
    </source>
</evidence>
<dbReference type="GO" id="GO:0005829">
    <property type="term" value="C:cytosol"/>
    <property type="evidence" value="ECO:0007669"/>
    <property type="project" value="TreeGrafter"/>
</dbReference>
<dbReference type="AlphaFoldDB" id="A0A261XV49"/>
<organism evidence="8 9">
    <name type="scientific">Bifiguratus adelaidae</name>
    <dbReference type="NCBI Taxonomy" id="1938954"/>
    <lineage>
        <taxon>Eukaryota</taxon>
        <taxon>Fungi</taxon>
        <taxon>Fungi incertae sedis</taxon>
        <taxon>Mucoromycota</taxon>
        <taxon>Mucoromycotina</taxon>
        <taxon>Endogonomycetes</taxon>
        <taxon>Endogonales</taxon>
        <taxon>Endogonales incertae sedis</taxon>
        <taxon>Bifiguratus</taxon>
    </lineage>
</organism>
<dbReference type="SMART" id="SM00028">
    <property type="entry name" value="TPR"/>
    <property type="match status" value="3"/>
</dbReference>
<dbReference type="PANTHER" id="PTHR46035">
    <property type="entry name" value="TETRATRICOPEPTIDE REPEAT PROTEIN 4"/>
    <property type="match status" value="1"/>
</dbReference>
<dbReference type="InterPro" id="IPR023174">
    <property type="entry name" value="PDEase_CS"/>
</dbReference>
<evidence type="ECO:0000313" key="8">
    <source>
        <dbReference type="EMBL" id="OZJ02221.1"/>
    </source>
</evidence>
<evidence type="ECO:0000256" key="2">
    <source>
        <dbReference type="ARBA" id="ARBA00022803"/>
    </source>
</evidence>
<evidence type="ECO:0000256" key="4">
    <source>
        <dbReference type="PROSITE-ProRule" id="PRU00339"/>
    </source>
</evidence>
<dbReference type="Pfam" id="PF14559">
    <property type="entry name" value="TPR_19"/>
    <property type="match status" value="1"/>
</dbReference>
<dbReference type="InterPro" id="IPR011990">
    <property type="entry name" value="TPR-like_helical_dom_sf"/>
</dbReference>
<dbReference type="GO" id="GO:0005634">
    <property type="term" value="C:nucleus"/>
    <property type="evidence" value="ECO:0007669"/>
    <property type="project" value="TreeGrafter"/>
</dbReference>
<dbReference type="OrthoDB" id="546632at2759"/>
<dbReference type="Pfam" id="PF07859">
    <property type="entry name" value="Abhydrolase_3"/>
    <property type="match status" value="1"/>
</dbReference>
<proteinExistence type="inferred from homology"/>
<name>A0A261XV49_9FUNG</name>
<dbReference type="SUPFAM" id="SSF53474">
    <property type="entry name" value="alpha/beta-Hydrolases"/>
    <property type="match status" value="1"/>
</dbReference>
<dbReference type="Pfam" id="PF00233">
    <property type="entry name" value="PDEase_I"/>
    <property type="match status" value="1"/>
</dbReference>
<keyword evidence="5" id="KW-0479">Metal-binding</keyword>
<dbReference type="Gene3D" id="1.25.40.10">
    <property type="entry name" value="Tetratricopeptide repeat domain"/>
    <property type="match status" value="1"/>
</dbReference>
<evidence type="ECO:0000256" key="5">
    <source>
        <dbReference type="RuleBase" id="RU363067"/>
    </source>
</evidence>
<dbReference type="InterPro" id="IPR013094">
    <property type="entry name" value="AB_hydrolase_3"/>
</dbReference>
<dbReference type="GO" id="GO:0051879">
    <property type="term" value="F:Hsp90 protein binding"/>
    <property type="evidence" value="ECO:0007669"/>
    <property type="project" value="InterPro"/>
</dbReference>
<dbReference type="Gene3D" id="3.40.50.1820">
    <property type="entry name" value="alpha/beta hydrolase"/>
    <property type="match status" value="1"/>
</dbReference>
<dbReference type="PROSITE" id="PS00126">
    <property type="entry name" value="PDEASE_I_1"/>
    <property type="match status" value="1"/>
</dbReference>
<evidence type="ECO:0000256" key="1">
    <source>
        <dbReference type="ARBA" id="ARBA00022737"/>
    </source>
</evidence>
<dbReference type="CDD" id="cd21380">
    <property type="entry name" value="CTWD_Cns1"/>
    <property type="match status" value="1"/>
</dbReference>
<feature type="domain" description="PDEase" evidence="7">
    <location>
        <begin position="594"/>
        <end position="963"/>
    </location>
</feature>
<dbReference type="Gene3D" id="3.40.50.2300">
    <property type="match status" value="1"/>
</dbReference>
<keyword evidence="2 4" id="KW-0802">TPR repeat</keyword>
<dbReference type="InterPro" id="IPR036971">
    <property type="entry name" value="PDEase_catalytic_dom_sf"/>
</dbReference>
<feature type="region of interest" description="Disordered" evidence="6">
    <location>
        <begin position="181"/>
        <end position="201"/>
    </location>
</feature>
<evidence type="ECO:0000259" key="7">
    <source>
        <dbReference type="PROSITE" id="PS51845"/>
    </source>
</evidence>